<accession>A0A2I0UF85</accession>
<sequence length="103" mass="11926">MEGTEDPPVKCEYDSATVWPVVSSKENELIKVSQEKKKKKKKKKHQPKNTWGFFSIKNSTEMLLSERQLAPRCYQACQFIVVLLSSSPLCAIIEIHEEVKWRS</sequence>
<dbReference type="EMBL" id="KZ505808">
    <property type="protein sequence ID" value="PKU44712.1"/>
    <property type="molecule type" value="Genomic_DNA"/>
</dbReference>
<reference evidence="2" key="1">
    <citation type="submission" date="2017-11" db="EMBL/GenBank/DDBJ databases">
        <authorList>
            <person name="Lima N.C."/>
            <person name="Parody-Merino A.M."/>
            <person name="Battley P.F."/>
            <person name="Fidler A.E."/>
            <person name="Prosdocimi F."/>
        </authorList>
    </citation>
    <scope>NUCLEOTIDE SEQUENCE [LARGE SCALE GENOMIC DNA]</scope>
</reference>
<dbReference type="AlphaFoldDB" id="A0A2I0UF85"/>
<organism evidence="1 2">
    <name type="scientific">Limosa lapponica baueri</name>
    <dbReference type="NCBI Taxonomy" id="1758121"/>
    <lineage>
        <taxon>Eukaryota</taxon>
        <taxon>Metazoa</taxon>
        <taxon>Chordata</taxon>
        <taxon>Craniata</taxon>
        <taxon>Vertebrata</taxon>
        <taxon>Euteleostomi</taxon>
        <taxon>Archelosauria</taxon>
        <taxon>Archosauria</taxon>
        <taxon>Dinosauria</taxon>
        <taxon>Saurischia</taxon>
        <taxon>Theropoda</taxon>
        <taxon>Coelurosauria</taxon>
        <taxon>Aves</taxon>
        <taxon>Neognathae</taxon>
        <taxon>Neoaves</taxon>
        <taxon>Charadriiformes</taxon>
        <taxon>Scolopacidae</taxon>
        <taxon>Limosa</taxon>
    </lineage>
</organism>
<evidence type="ECO:0000313" key="2">
    <source>
        <dbReference type="Proteomes" id="UP000233556"/>
    </source>
</evidence>
<evidence type="ECO:0000313" key="1">
    <source>
        <dbReference type="EMBL" id="PKU44712.1"/>
    </source>
</evidence>
<gene>
    <name evidence="1" type="ORF">llap_4986</name>
</gene>
<keyword evidence="2" id="KW-1185">Reference proteome</keyword>
<name>A0A2I0UF85_LIMLA</name>
<proteinExistence type="predicted"/>
<protein>
    <submittedName>
        <fullName evidence="1">Uncharacterized protein</fullName>
    </submittedName>
</protein>
<dbReference type="Proteomes" id="UP000233556">
    <property type="component" value="Unassembled WGS sequence"/>
</dbReference>
<reference evidence="2" key="2">
    <citation type="submission" date="2017-12" db="EMBL/GenBank/DDBJ databases">
        <title>Genome sequence of the Bar-tailed Godwit (Limosa lapponica baueri).</title>
        <authorList>
            <person name="Lima N.C.B."/>
            <person name="Parody-Merino A.M."/>
            <person name="Battley P.F."/>
            <person name="Fidler A.E."/>
            <person name="Prosdocimi F."/>
        </authorList>
    </citation>
    <scope>NUCLEOTIDE SEQUENCE [LARGE SCALE GENOMIC DNA]</scope>
</reference>